<reference evidence="1 2" key="1">
    <citation type="journal article" date="2019" name="Nat. Ecol. Evol.">
        <title>Megaphylogeny resolves global patterns of mushroom evolution.</title>
        <authorList>
            <person name="Varga T."/>
            <person name="Krizsan K."/>
            <person name="Foldi C."/>
            <person name="Dima B."/>
            <person name="Sanchez-Garcia M."/>
            <person name="Sanchez-Ramirez S."/>
            <person name="Szollosi G.J."/>
            <person name="Szarkandi J.G."/>
            <person name="Papp V."/>
            <person name="Albert L."/>
            <person name="Andreopoulos W."/>
            <person name="Angelini C."/>
            <person name="Antonin V."/>
            <person name="Barry K.W."/>
            <person name="Bougher N.L."/>
            <person name="Buchanan P."/>
            <person name="Buyck B."/>
            <person name="Bense V."/>
            <person name="Catcheside P."/>
            <person name="Chovatia M."/>
            <person name="Cooper J."/>
            <person name="Damon W."/>
            <person name="Desjardin D."/>
            <person name="Finy P."/>
            <person name="Geml J."/>
            <person name="Haridas S."/>
            <person name="Hughes K."/>
            <person name="Justo A."/>
            <person name="Karasinski D."/>
            <person name="Kautmanova I."/>
            <person name="Kiss B."/>
            <person name="Kocsube S."/>
            <person name="Kotiranta H."/>
            <person name="LaButti K.M."/>
            <person name="Lechner B.E."/>
            <person name="Liimatainen K."/>
            <person name="Lipzen A."/>
            <person name="Lukacs Z."/>
            <person name="Mihaltcheva S."/>
            <person name="Morgado L.N."/>
            <person name="Niskanen T."/>
            <person name="Noordeloos M.E."/>
            <person name="Ohm R.A."/>
            <person name="Ortiz-Santana B."/>
            <person name="Ovrebo C."/>
            <person name="Racz N."/>
            <person name="Riley R."/>
            <person name="Savchenko A."/>
            <person name="Shiryaev A."/>
            <person name="Soop K."/>
            <person name="Spirin V."/>
            <person name="Szebenyi C."/>
            <person name="Tomsovsky M."/>
            <person name="Tulloss R.E."/>
            <person name="Uehling J."/>
            <person name="Grigoriev I.V."/>
            <person name="Vagvolgyi C."/>
            <person name="Papp T."/>
            <person name="Martin F.M."/>
            <person name="Miettinen O."/>
            <person name="Hibbett D.S."/>
            <person name="Nagy L.G."/>
        </authorList>
    </citation>
    <scope>NUCLEOTIDE SEQUENCE [LARGE SCALE GENOMIC DNA]</scope>
    <source>
        <strain evidence="1 2">NL-1719</strain>
    </source>
</reference>
<dbReference type="EMBL" id="ML208482">
    <property type="protein sequence ID" value="TFK64280.1"/>
    <property type="molecule type" value="Genomic_DNA"/>
</dbReference>
<accession>A0ACD3AFR4</accession>
<name>A0ACD3AFR4_9AGAR</name>
<proteinExistence type="predicted"/>
<protein>
    <submittedName>
        <fullName evidence="1">Uncharacterized protein</fullName>
    </submittedName>
</protein>
<evidence type="ECO:0000313" key="2">
    <source>
        <dbReference type="Proteomes" id="UP000308600"/>
    </source>
</evidence>
<gene>
    <name evidence="1" type="ORF">BDN72DRAFT_901712</name>
</gene>
<sequence>MDLPQELIEAIIDHADRDSVRNFALTAHRFVPVCRRILFYNARLYPTTMHGDDINDRVQQLLDIFKVSPQIAQFIRGVRIDVDTTPSPGFEKLLSVCMTHITSPHRVAFDGRDRSWDSFAPELADALTSMIRRPTLRACSLRRVDGFPFSVSSYSQIHDLVLDKVVFSRSETPASSLMTSKPIQLRYLEYSPTSTRPPLSIVPTPFRDSMQQLGFDFSHLQSLALTFTQHIPGIATLLTDCGASLQSLTLCGEVEIDLSPLSRIQNLALDIFIDFPLSGSDTAPLLASIATLKTLNPSSRSTLRNVTLDICLTEASIALFGDDTWDSLDMTLFRLFKDRDPLGTVSIELSSSWDGSTEDLYLEFTNKLPKCQGAGILVRSVRKI</sequence>
<keyword evidence="2" id="KW-1185">Reference proteome</keyword>
<dbReference type="Proteomes" id="UP000308600">
    <property type="component" value="Unassembled WGS sequence"/>
</dbReference>
<evidence type="ECO:0000313" key="1">
    <source>
        <dbReference type="EMBL" id="TFK64280.1"/>
    </source>
</evidence>
<organism evidence="1 2">
    <name type="scientific">Pluteus cervinus</name>
    <dbReference type="NCBI Taxonomy" id="181527"/>
    <lineage>
        <taxon>Eukaryota</taxon>
        <taxon>Fungi</taxon>
        <taxon>Dikarya</taxon>
        <taxon>Basidiomycota</taxon>
        <taxon>Agaricomycotina</taxon>
        <taxon>Agaricomycetes</taxon>
        <taxon>Agaricomycetidae</taxon>
        <taxon>Agaricales</taxon>
        <taxon>Pluteineae</taxon>
        <taxon>Pluteaceae</taxon>
        <taxon>Pluteus</taxon>
    </lineage>
</organism>